<evidence type="ECO:0000256" key="6">
    <source>
        <dbReference type="RuleBase" id="RU000560"/>
    </source>
</evidence>
<evidence type="ECO:0000256" key="1">
    <source>
        <dbReference type="ARBA" id="ARBA00007698"/>
    </source>
</evidence>
<evidence type="ECO:0000256" key="5">
    <source>
        <dbReference type="HAMAP-Rule" id="MF_00382"/>
    </source>
</evidence>
<dbReference type="Gene3D" id="1.10.1900.20">
    <property type="entry name" value="Ribosomal protein L20"/>
    <property type="match status" value="1"/>
</dbReference>
<protein>
    <recommendedName>
        <fullName evidence="4 5">Large ribosomal subunit protein bL20</fullName>
    </recommendedName>
</protein>
<evidence type="ECO:0000313" key="8">
    <source>
        <dbReference type="Proteomes" id="UP000777784"/>
    </source>
</evidence>
<dbReference type="EMBL" id="JAHJDP010000028">
    <property type="protein sequence ID" value="MBU2690369.1"/>
    <property type="molecule type" value="Genomic_DNA"/>
</dbReference>
<sequence>MPRTKTVVPGRARRNKVLKANRGAFSGRRKLYRIAKDNLLRALAYAYRDRRQRRRDFRRLWIQRINAASRQHGMSYSRFISGLKLAGIDLDRRLLADLALTDDKAFGDLVTTAREAAEAHSST</sequence>
<accession>A0A948W5G0</accession>
<dbReference type="Proteomes" id="UP000777784">
    <property type="component" value="Unassembled WGS sequence"/>
</dbReference>
<dbReference type="GO" id="GO:0019843">
    <property type="term" value="F:rRNA binding"/>
    <property type="evidence" value="ECO:0007669"/>
    <property type="project" value="UniProtKB-UniRule"/>
</dbReference>
<dbReference type="GO" id="GO:0000027">
    <property type="term" value="P:ribosomal large subunit assembly"/>
    <property type="evidence" value="ECO:0007669"/>
    <property type="project" value="UniProtKB-UniRule"/>
</dbReference>
<dbReference type="HAMAP" id="MF_00382">
    <property type="entry name" value="Ribosomal_bL20"/>
    <property type="match status" value="1"/>
</dbReference>
<proteinExistence type="inferred from homology"/>
<keyword evidence="2 5" id="KW-0689">Ribosomal protein</keyword>
<evidence type="ECO:0000256" key="3">
    <source>
        <dbReference type="ARBA" id="ARBA00023274"/>
    </source>
</evidence>
<keyword evidence="5 6" id="KW-0699">rRNA-binding</keyword>
<dbReference type="PRINTS" id="PR00062">
    <property type="entry name" value="RIBOSOMALL20"/>
</dbReference>
<evidence type="ECO:0000256" key="2">
    <source>
        <dbReference type="ARBA" id="ARBA00022980"/>
    </source>
</evidence>
<dbReference type="NCBIfam" id="TIGR01032">
    <property type="entry name" value="rplT_bact"/>
    <property type="match status" value="1"/>
</dbReference>
<keyword evidence="5 6" id="KW-0694">RNA-binding</keyword>
<evidence type="ECO:0000313" key="7">
    <source>
        <dbReference type="EMBL" id="MBU2690369.1"/>
    </source>
</evidence>
<dbReference type="GO" id="GO:0005840">
    <property type="term" value="C:ribosome"/>
    <property type="evidence" value="ECO:0007669"/>
    <property type="project" value="UniProtKB-KW"/>
</dbReference>
<dbReference type="AlphaFoldDB" id="A0A948W5G0"/>
<dbReference type="GO" id="GO:0006412">
    <property type="term" value="P:translation"/>
    <property type="evidence" value="ECO:0007669"/>
    <property type="project" value="InterPro"/>
</dbReference>
<reference evidence="7" key="1">
    <citation type="submission" date="2021-05" db="EMBL/GenBank/DDBJ databases">
        <title>Energy efficiency and biological interactions define the core microbiome of deep oligotrophic groundwater.</title>
        <authorList>
            <person name="Mehrshad M."/>
            <person name="Lopez-Fernandez M."/>
            <person name="Bell E."/>
            <person name="Bernier-Latmani R."/>
            <person name="Bertilsson S."/>
            <person name="Dopson M."/>
        </authorList>
    </citation>
    <scope>NUCLEOTIDE SEQUENCE</scope>
    <source>
        <strain evidence="7">Modern_marine.mb.64</strain>
    </source>
</reference>
<comment type="caution">
    <text evidence="7">The sequence shown here is derived from an EMBL/GenBank/DDBJ whole genome shotgun (WGS) entry which is preliminary data.</text>
</comment>
<dbReference type="CDD" id="cd07026">
    <property type="entry name" value="Ribosomal_L20"/>
    <property type="match status" value="1"/>
</dbReference>
<name>A0A948W5G0_UNCEI</name>
<dbReference type="FunFam" id="1.10.1900.20:FF:000001">
    <property type="entry name" value="50S ribosomal protein L20"/>
    <property type="match status" value="1"/>
</dbReference>
<keyword evidence="3 5" id="KW-0687">Ribonucleoprotein</keyword>
<comment type="similarity">
    <text evidence="1 5 6">Belongs to the bacterial ribosomal protein bL20 family.</text>
</comment>
<comment type="function">
    <text evidence="5 6">Binds directly to 23S ribosomal RNA and is necessary for the in vitro assembly process of the 50S ribosomal subunit. It is not involved in the protein synthesizing functions of that subunit.</text>
</comment>
<dbReference type="SUPFAM" id="SSF74731">
    <property type="entry name" value="Ribosomal protein L20"/>
    <property type="match status" value="1"/>
</dbReference>
<dbReference type="GO" id="GO:0003735">
    <property type="term" value="F:structural constituent of ribosome"/>
    <property type="evidence" value="ECO:0007669"/>
    <property type="project" value="InterPro"/>
</dbReference>
<organism evidence="7 8">
    <name type="scientific">Eiseniibacteriota bacterium</name>
    <dbReference type="NCBI Taxonomy" id="2212470"/>
    <lineage>
        <taxon>Bacteria</taxon>
        <taxon>Candidatus Eiseniibacteriota</taxon>
    </lineage>
</organism>
<dbReference type="InterPro" id="IPR005813">
    <property type="entry name" value="Ribosomal_bL20"/>
</dbReference>
<dbReference type="GO" id="GO:1990904">
    <property type="term" value="C:ribonucleoprotein complex"/>
    <property type="evidence" value="ECO:0007669"/>
    <property type="project" value="UniProtKB-KW"/>
</dbReference>
<gene>
    <name evidence="5 7" type="primary">rplT</name>
    <name evidence="7" type="ORF">KJ970_05525</name>
</gene>
<dbReference type="Gene3D" id="6.10.160.10">
    <property type="match status" value="1"/>
</dbReference>
<evidence type="ECO:0000256" key="4">
    <source>
        <dbReference type="ARBA" id="ARBA00035172"/>
    </source>
</evidence>
<dbReference type="PANTHER" id="PTHR10986">
    <property type="entry name" value="39S RIBOSOMAL PROTEIN L20"/>
    <property type="match status" value="1"/>
</dbReference>
<dbReference type="Pfam" id="PF00453">
    <property type="entry name" value="Ribosomal_L20"/>
    <property type="match status" value="1"/>
</dbReference>
<dbReference type="InterPro" id="IPR035566">
    <property type="entry name" value="Ribosomal_protein_bL20_C"/>
</dbReference>